<feature type="domain" description="SET" evidence="2">
    <location>
        <begin position="33"/>
        <end position="141"/>
    </location>
</feature>
<evidence type="ECO:0000313" key="4">
    <source>
        <dbReference type="Proteomes" id="UP000807716"/>
    </source>
</evidence>
<feature type="region of interest" description="Disordered" evidence="1">
    <location>
        <begin position="149"/>
        <end position="194"/>
    </location>
</feature>
<dbReference type="SUPFAM" id="SSF82199">
    <property type="entry name" value="SET domain"/>
    <property type="match status" value="1"/>
</dbReference>
<evidence type="ECO:0000313" key="3">
    <source>
        <dbReference type="EMBL" id="KAG0264339.1"/>
    </source>
</evidence>
<dbReference type="CDD" id="cd10540">
    <property type="entry name" value="SET_SpSet7-like"/>
    <property type="match status" value="1"/>
</dbReference>
<dbReference type="SMART" id="SM00317">
    <property type="entry name" value="SET"/>
    <property type="match status" value="1"/>
</dbReference>
<dbReference type="InterPro" id="IPR001214">
    <property type="entry name" value="SET_dom"/>
</dbReference>
<protein>
    <recommendedName>
        <fullName evidence="2">SET domain-containing protein</fullName>
    </recommendedName>
</protein>
<dbReference type="InterPro" id="IPR046341">
    <property type="entry name" value="SET_dom_sf"/>
</dbReference>
<evidence type="ECO:0000259" key="2">
    <source>
        <dbReference type="PROSITE" id="PS50280"/>
    </source>
</evidence>
<dbReference type="Proteomes" id="UP000807716">
    <property type="component" value="Unassembled WGS sequence"/>
</dbReference>
<name>A0A9P6QCX2_9FUNG</name>
<gene>
    <name evidence="3" type="ORF">DFQ27_001281</name>
</gene>
<dbReference type="OrthoDB" id="3180714at2759"/>
<dbReference type="EMBL" id="JAAAJB010000141">
    <property type="protein sequence ID" value="KAG0264339.1"/>
    <property type="molecule type" value="Genomic_DNA"/>
</dbReference>
<comment type="caution">
    <text evidence="3">The sequence shown here is derived from an EMBL/GenBank/DDBJ whole genome shotgun (WGS) entry which is preliminary data.</text>
</comment>
<accession>A0A9P6QCX2</accession>
<evidence type="ECO:0000256" key="1">
    <source>
        <dbReference type="SAM" id="MobiDB-lite"/>
    </source>
</evidence>
<keyword evidence="4" id="KW-1185">Reference proteome</keyword>
<proteinExistence type="predicted"/>
<sequence length="194" mass="22021">MTSGVREPLHQLTPQQYESTDVLIEPLPLFDQRWMAIRDCGPKKGRGVFASVLIPARTVIDVSPVLLFPTDEYNAHGRYTQLDHYTYRWPGGMALALGLGSMFNHSNKPNVGYQRLFDQRCIRYSTLRDIQAGEELFISYGNVWFPEVTDGKGPQEGQEQEEPYIPSSDISDGEDETGDVFMSKVHWSSDEDEV</sequence>
<reference evidence="3" key="1">
    <citation type="journal article" date="2020" name="Fungal Divers.">
        <title>Resolving the Mortierellaceae phylogeny through synthesis of multi-gene phylogenetics and phylogenomics.</title>
        <authorList>
            <person name="Vandepol N."/>
            <person name="Liber J."/>
            <person name="Desiro A."/>
            <person name="Na H."/>
            <person name="Kennedy M."/>
            <person name="Barry K."/>
            <person name="Grigoriev I.V."/>
            <person name="Miller A.N."/>
            <person name="O'Donnell K."/>
            <person name="Stajich J.E."/>
            <person name="Bonito G."/>
        </authorList>
    </citation>
    <scope>NUCLEOTIDE SEQUENCE</scope>
    <source>
        <strain evidence="3">BC1065</strain>
    </source>
</reference>
<organism evidence="3 4">
    <name type="scientific">Actinomortierella ambigua</name>
    <dbReference type="NCBI Taxonomy" id="1343610"/>
    <lineage>
        <taxon>Eukaryota</taxon>
        <taxon>Fungi</taxon>
        <taxon>Fungi incertae sedis</taxon>
        <taxon>Mucoromycota</taxon>
        <taxon>Mortierellomycotina</taxon>
        <taxon>Mortierellomycetes</taxon>
        <taxon>Mortierellales</taxon>
        <taxon>Mortierellaceae</taxon>
        <taxon>Actinomortierella</taxon>
    </lineage>
</organism>
<dbReference type="Pfam" id="PF00856">
    <property type="entry name" value="SET"/>
    <property type="match status" value="1"/>
</dbReference>
<dbReference type="Gene3D" id="2.170.270.10">
    <property type="entry name" value="SET domain"/>
    <property type="match status" value="1"/>
</dbReference>
<dbReference type="PROSITE" id="PS50280">
    <property type="entry name" value="SET"/>
    <property type="match status" value="1"/>
</dbReference>
<dbReference type="AlphaFoldDB" id="A0A9P6QCX2"/>